<proteinExistence type="predicted"/>
<feature type="transmembrane region" description="Helical" evidence="6">
    <location>
        <begin position="225"/>
        <end position="244"/>
    </location>
</feature>
<sequence>MMLSLSELGLGAVMTHALYKPIAQKNEAKVKALMQYFAKVYKIIFVIFIVIGISIIPYLNFFIKDPPNINESFEQIYLLFLFTTAITYLFAHQSLFLMASQRQYIVTTVNYTVTIIQSCLQIFFLFQTKNYIHYLIIQVLGSVLQFFLIAYIVRKDTDHHTVEKYNLTKVDKSQIFRNVWQLSLGRISGFLVNGTDNIIIAKFIGVVSVGILSNYVLLIKTVENFILSLMGSISAGIGNFNAVSDKLSTSKLFNNICFIAFVCYGWISLAFFICSNDLILLLFGENYVMNNTICALLCLNFFMSGLINLVGTFMNSLGVFTKGRLVVIFTAIFNVVLSVLFGLSWGISGVLAATAVARLVTNWWYQPRVLFKYGFDKKPTTYFLNYSYFLIIIITSILIGTFLSSVIQFEFNLIHTLSKLLISSLVFFLCVYLIYRKNDEFKYMYDKTKQILESLIARKVS</sequence>
<feature type="transmembrane region" description="Helical" evidence="6">
    <location>
        <begin position="75"/>
        <end position="92"/>
    </location>
</feature>
<dbReference type="eggNOG" id="COG2244">
    <property type="taxonomic scope" value="Bacteria"/>
</dbReference>
<gene>
    <name evidence="7" type="ORF">LNTAR_14497</name>
</gene>
<dbReference type="Proteomes" id="UP000004947">
    <property type="component" value="Unassembled WGS sequence"/>
</dbReference>
<evidence type="ECO:0000313" key="7">
    <source>
        <dbReference type="EMBL" id="EDM29034.1"/>
    </source>
</evidence>
<organism evidence="7 8">
    <name type="scientific">Lentisphaera araneosa HTCC2155</name>
    <dbReference type="NCBI Taxonomy" id="313628"/>
    <lineage>
        <taxon>Bacteria</taxon>
        <taxon>Pseudomonadati</taxon>
        <taxon>Lentisphaerota</taxon>
        <taxon>Lentisphaeria</taxon>
        <taxon>Lentisphaerales</taxon>
        <taxon>Lentisphaeraceae</taxon>
        <taxon>Lentisphaera</taxon>
    </lineage>
</organism>
<feature type="transmembrane region" description="Helical" evidence="6">
    <location>
        <begin position="256"/>
        <end position="283"/>
    </location>
</feature>
<evidence type="ECO:0000256" key="5">
    <source>
        <dbReference type="ARBA" id="ARBA00023136"/>
    </source>
</evidence>
<feature type="transmembrane region" description="Helical" evidence="6">
    <location>
        <begin position="104"/>
        <end position="126"/>
    </location>
</feature>
<feature type="transmembrane region" description="Helical" evidence="6">
    <location>
        <begin position="43"/>
        <end position="63"/>
    </location>
</feature>
<dbReference type="PANTHER" id="PTHR30250">
    <property type="entry name" value="PST FAMILY PREDICTED COLANIC ACID TRANSPORTER"/>
    <property type="match status" value="1"/>
</dbReference>
<keyword evidence="3 6" id="KW-0812">Transmembrane</keyword>
<evidence type="ECO:0000256" key="2">
    <source>
        <dbReference type="ARBA" id="ARBA00022475"/>
    </source>
</evidence>
<evidence type="ECO:0000256" key="6">
    <source>
        <dbReference type="SAM" id="Phobius"/>
    </source>
</evidence>
<keyword evidence="5 6" id="KW-0472">Membrane</keyword>
<comment type="caution">
    <text evidence="7">The sequence shown here is derived from an EMBL/GenBank/DDBJ whole genome shotgun (WGS) entry which is preliminary data.</text>
</comment>
<dbReference type="EMBL" id="ABCK01000003">
    <property type="protein sequence ID" value="EDM29034.1"/>
    <property type="molecule type" value="Genomic_DNA"/>
</dbReference>
<dbReference type="PANTHER" id="PTHR30250:SF11">
    <property type="entry name" value="O-ANTIGEN TRANSPORTER-RELATED"/>
    <property type="match status" value="1"/>
</dbReference>
<dbReference type="STRING" id="313628.LNTAR_14497"/>
<dbReference type="GO" id="GO:0005886">
    <property type="term" value="C:plasma membrane"/>
    <property type="evidence" value="ECO:0007669"/>
    <property type="project" value="UniProtKB-SubCell"/>
</dbReference>
<feature type="transmembrane region" description="Helical" evidence="6">
    <location>
        <begin position="386"/>
        <end position="407"/>
    </location>
</feature>
<feature type="transmembrane region" description="Helical" evidence="6">
    <location>
        <begin position="289"/>
        <end position="311"/>
    </location>
</feature>
<evidence type="ECO:0000256" key="4">
    <source>
        <dbReference type="ARBA" id="ARBA00022989"/>
    </source>
</evidence>
<evidence type="ECO:0000256" key="3">
    <source>
        <dbReference type="ARBA" id="ARBA00022692"/>
    </source>
</evidence>
<feature type="transmembrane region" description="Helical" evidence="6">
    <location>
        <begin position="323"/>
        <end position="341"/>
    </location>
</feature>
<keyword evidence="8" id="KW-1185">Reference proteome</keyword>
<feature type="transmembrane region" description="Helical" evidence="6">
    <location>
        <begin position="413"/>
        <end position="435"/>
    </location>
</feature>
<feature type="transmembrane region" description="Helical" evidence="6">
    <location>
        <begin position="132"/>
        <end position="153"/>
    </location>
</feature>
<evidence type="ECO:0000313" key="8">
    <source>
        <dbReference type="Proteomes" id="UP000004947"/>
    </source>
</evidence>
<comment type="subcellular location">
    <subcellularLocation>
        <location evidence="1">Cell membrane</location>
        <topology evidence="1">Multi-pass membrane protein</topology>
    </subcellularLocation>
</comment>
<evidence type="ECO:0000256" key="1">
    <source>
        <dbReference type="ARBA" id="ARBA00004651"/>
    </source>
</evidence>
<accession>A6DHF1</accession>
<feature type="transmembrane region" description="Helical" evidence="6">
    <location>
        <begin position="199"/>
        <end position="219"/>
    </location>
</feature>
<keyword evidence="2" id="KW-1003">Cell membrane</keyword>
<name>A6DHF1_9BACT</name>
<dbReference type="InterPro" id="IPR050833">
    <property type="entry name" value="Poly_Biosynth_Transport"/>
</dbReference>
<reference evidence="7 8" key="1">
    <citation type="journal article" date="2010" name="J. Bacteriol.">
        <title>Genome sequence of Lentisphaera araneosa HTCC2155T, the type species of the order Lentisphaerales in the phylum Lentisphaerae.</title>
        <authorList>
            <person name="Thrash J.C."/>
            <person name="Cho J.C."/>
            <person name="Vergin K.L."/>
            <person name="Morris R.M."/>
            <person name="Giovannoni S.J."/>
        </authorList>
    </citation>
    <scope>NUCLEOTIDE SEQUENCE [LARGE SCALE GENOMIC DNA]</scope>
    <source>
        <strain evidence="7 8">HTCC2155</strain>
    </source>
</reference>
<protein>
    <submittedName>
        <fullName evidence="7">Probable flippase</fullName>
    </submittedName>
</protein>
<dbReference type="AlphaFoldDB" id="A6DHF1"/>
<keyword evidence="4 6" id="KW-1133">Transmembrane helix</keyword>